<evidence type="ECO:0000256" key="1">
    <source>
        <dbReference type="SAM" id="MobiDB-lite"/>
    </source>
</evidence>
<accession>A0A9W7CNP2</accession>
<evidence type="ECO:0000313" key="2">
    <source>
        <dbReference type="EMBL" id="GMF36742.1"/>
    </source>
</evidence>
<comment type="caution">
    <text evidence="2">The sequence shown here is derived from an EMBL/GenBank/DDBJ whole genome shotgun (WGS) entry which is preliminary data.</text>
</comment>
<feature type="region of interest" description="Disordered" evidence="1">
    <location>
        <begin position="196"/>
        <end position="283"/>
    </location>
</feature>
<feature type="compositionally biased region" description="Polar residues" evidence="1">
    <location>
        <begin position="16"/>
        <end position="31"/>
    </location>
</feature>
<evidence type="ECO:0000313" key="3">
    <source>
        <dbReference type="Proteomes" id="UP001165121"/>
    </source>
</evidence>
<feature type="region of interest" description="Disordered" evidence="1">
    <location>
        <begin position="1"/>
        <end position="96"/>
    </location>
</feature>
<name>A0A9W7CNP2_9STRA</name>
<keyword evidence="3" id="KW-1185">Reference proteome</keyword>
<feature type="region of interest" description="Disordered" evidence="1">
    <location>
        <begin position="135"/>
        <end position="168"/>
    </location>
</feature>
<feature type="compositionally biased region" description="Basic and acidic residues" evidence="1">
    <location>
        <begin position="40"/>
        <end position="61"/>
    </location>
</feature>
<feature type="compositionally biased region" description="Basic and acidic residues" evidence="1">
    <location>
        <begin position="77"/>
        <end position="88"/>
    </location>
</feature>
<feature type="compositionally biased region" description="Basic and acidic residues" evidence="1">
    <location>
        <begin position="145"/>
        <end position="158"/>
    </location>
</feature>
<reference evidence="2" key="1">
    <citation type="submission" date="2023-04" db="EMBL/GenBank/DDBJ databases">
        <title>Phytophthora fragariaefolia NBRC 109709.</title>
        <authorList>
            <person name="Ichikawa N."/>
            <person name="Sato H."/>
            <person name="Tonouchi N."/>
        </authorList>
    </citation>
    <scope>NUCLEOTIDE SEQUENCE</scope>
    <source>
        <strain evidence="2">NBRC 109709</strain>
    </source>
</reference>
<dbReference type="Proteomes" id="UP001165121">
    <property type="component" value="Unassembled WGS sequence"/>
</dbReference>
<organism evidence="2 3">
    <name type="scientific">Phytophthora fragariaefolia</name>
    <dbReference type="NCBI Taxonomy" id="1490495"/>
    <lineage>
        <taxon>Eukaryota</taxon>
        <taxon>Sar</taxon>
        <taxon>Stramenopiles</taxon>
        <taxon>Oomycota</taxon>
        <taxon>Peronosporomycetes</taxon>
        <taxon>Peronosporales</taxon>
        <taxon>Peronosporaceae</taxon>
        <taxon>Phytophthora</taxon>
    </lineage>
</organism>
<gene>
    <name evidence="2" type="ORF">Pfra01_001010000</name>
</gene>
<dbReference type="AlphaFoldDB" id="A0A9W7CNP2"/>
<proteinExistence type="predicted"/>
<sequence>MVFIQGRFSQERYSNDSRSSPTAKNVTMASLTPTRTKTTTKSEKTKRVTRRRTMDTLARSDGDDEEDGGRDLATTQHEAKAETPHDVTEAVPTQAERQDEVAAVAAPATEVAALVSALYQLTTVVVGLQARVDEDGRPTAPRLTSNEEDKVAVTRHETTTAGSHTEMEERAAAPELAAMATAVGRLAVMVARLQPAEGSGEPTGQQPVGHERRQRVVLVRPTSGAPYDGGSSDSDKNYSDNSDDDSTAGGRSDENGSDEDGSDGIVSNDGSDEEERVRRRRSV</sequence>
<protein>
    <submittedName>
        <fullName evidence="2">Unnamed protein product</fullName>
    </submittedName>
</protein>
<dbReference type="EMBL" id="BSXT01000959">
    <property type="protein sequence ID" value="GMF36742.1"/>
    <property type="molecule type" value="Genomic_DNA"/>
</dbReference>